<reference evidence="1" key="1">
    <citation type="journal article" date="2015" name="Nature">
        <title>Complex archaea that bridge the gap between prokaryotes and eukaryotes.</title>
        <authorList>
            <person name="Spang A."/>
            <person name="Saw J.H."/>
            <person name="Jorgensen S.L."/>
            <person name="Zaremba-Niedzwiedzka K."/>
            <person name="Martijn J."/>
            <person name="Lind A.E."/>
            <person name="van Eijk R."/>
            <person name="Schleper C."/>
            <person name="Guy L."/>
            <person name="Ettema T.J."/>
        </authorList>
    </citation>
    <scope>NUCLEOTIDE SEQUENCE</scope>
</reference>
<gene>
    <name evidence="1" type="ORF">LCGC14_1972150</name>
</gene>
<sequence length="30" mass="3515">MSRVIQTTKADFAENFLYLNGHRLSLNDYP</sequence>
<dbReference type="EMBL" id="LAZR01021909">
    <property type="protein sequence ID" value="KKL83700.1"/>
    <property type="molecule type" value="Genomic_DNA"/>
</dbReference>
<accession>A0A0F9HPT1</accession>
<feature type="non-terminal residue" evidence="1">
    <location>
        <position position="30"/>
    </location>
</feature>
<proteinExistence type="predicted"/>
<evidence type="ECO:0000313" key="1">
    <source>
        <dbReference type="EMBL" id="KKL83700.1"/>
    </source>
</evidence>
<protein>
    <submittedName>
        <fullName evidence="1">Uncharacterized protein</fullName>
    </submittedName>
</protein>
<name>A0A0F9HPT1_9ZZZZ</name>
<organism evidence="1">
    <name type="scientific">marine sediment metagenome</name>
    <dbReference type="NCBI Taxonomy" id="412755"/>
    <lineage>
        <taxon>unclassified sequences</taxon>
        <taxon>metagenomes</taxon>
        <taxon>ecological metagenomes</taxon>
    </lineage>
</organism>
<dbReference type="AlphaFoldDB" id="A0A0F9HPT1"/>
<comment type="caution">
    <text evidence="1">The sequence shown here is derived from an EMBL/GenBank/DDBJ whole genome shotgun (WGS) entry which is preliminary data.</text>
</comment>